<name>A0ABR3DAN2_NEUIN</name>
<keyword evidence="2" id="KW-1185">Reference proteome</keyword>
<dbReference type="Proteomes" id="UP001451303">
    <property type="component" value="Unassembled WGS sequence"/>
</dbReference>
<evidence type="ECO:0000313" key="1">
    <source>
        <dbReference type="EMBL" id="KAL0469745.1"/>
    </source>
</evidence>
<accession>A0ABR3DAN2</accession>
<sequence>YGFTANRFIDWIFNVSEPKPLYCLVDAVFNSRAIAALRIEPTTFLNINRHSSFSTCYTVGANI</sequence>
<organism evidence="1 2">
    <name type="scientific">Neurospora intermedia</name>
    <dbReference type="NCBI Taxonomy" id="5142"/>
    <lineage>
        <taxon>Eukaryota</taxon>
        <taxon>Fungi</taxon>
        <taxon>Dikarya</taxon>
        <taxon>Ascomycota</taxon>
        <taxon>Pezizomycotina</taxon>
        <taxon>Sordariomycetes</taxon>
        <taxon>Sordariomycetidae</taxon>
        <taxon>Sordariales</taxon>
        <taxon>Sordariaceae</taxon>
        <taxon>Neurospora</taxon>
    </lineage>
</organism>
<protein>
    <recommendedName>
        <fullName evidence="3">Polyketide synthase</fullName>
    </recommendedName>
</protein>
<proteinExistence type="predicted"/>
<reference evidence="1 2" key="1">
    <citation type="submission" date="2023-09" db="EMBL/GenBank/DDBJ databases">
        <title>Multi-omics analysis of a traditional fermented food reveals byproduct-associated fungal strains for waste-to-food upcycling.</title>
        <authorList>
            <consortium name="Lawrence Berkeley National Laboratory"/>
            <person name="Rekdal V.M."/>
            <person name="Villalobos-Escobedo J.M."/>
            <person name="Rodriguez-Valeron N."/>
            <person name="Garcia M.O."/>
            <person name="Vasquez D.P."/>
            <person name="Damayanti I."/>
            <person name="Sorensen P.M."/>
            <person name="Baidoo E.E."/>
            <person name="De Carvalho A.C."/>
            <person name="Riley R."/>
            <person name="Lipzen A."/>
            <person name="He G."/>
            <person name="Yan M."/>
            <person name="Haridas S."/>
            <person name="Daum C."/>
            <person name="Yoshinaga Y."/>
            <person name="Ng V."/>
            <person name="Grigoriev I.V."/>
            <person name="Munk R."/>
            <person name="Nuraida L."/>
            <person name="Wijaya C.H."/>
            <person name="Morales P.-C."/>
            <person name="Keasling J.D."/>
        </authorList>
    </citation>
    <scope>NUCLEOTIDE SEQUENCE [LARGE SCALE GENOMIC DNA]</scope>
    <source>
        <strain evidence="1 2">FGSC 2613</strain>
    </source>
</reference>
<feature type="non-terminal residue" evidence="1">
    <location>
        <position position="1"/>
    </location>
</feature>
<evidence type="ECO:0008006" key="3">
    <source>
        <dbReference type="Google" id="ProtNLM"/>
    </source>
</evidence>
<comment type="caution">
    <text evidence="1">The sequence shown here is derived from an EMBL/GenBank/DDBJ whole genome shotgun (WGS) entry which is preliminary data.</text>
</comment>
<gene>
    <name evidence="1" type="ORF">QR685DRAFT_444770</name>
</gene>
<evidence type="ECO:0000313" key="2">
    <source>
        <dbReference type="Proteomes" id="UP001451303"/>
    </source>
</evidence>
<dbReference type="EMBL" id="JAVLET010000005">
    <property type="protein sequence ID" value="KAL0469745.1"/>
    <property type="molecule type" value="Genomic_DNA"/>
</dbReference>